<dbReference type="SUPFAM" id="SSF53067">
    <property type="entry name" value="Actin-like ATPase domain"/>
    <property type="match status" value="1"/>
</dbReference>
<dbReference type="InterPro" id="IPR043129">
    <property type="entry name" value="ATPase_NBD"/>
</dbReference>
<dbReference type="InterPro" id="IPR036390">
    <property type="entry name" value="WH_DNA-bd_sf"/>
</dbReference>
<reference evidence="4 5" key="1">
    <citation type="submission" date="2016-11" db="EMBL/GenBank/DDBJ databases">
        <authorList>
            <person name="Jaros S."/>
            <person name="Januszkiewicz K."/>
            <person name="Wedrychowicz H."/>
        </authorList>
    </citation>
    <scope>NUCLEOTIDE SEQUENCE [LARGE SCALE GENOMIC DNA]</scope>
    <source>
        <strain evidence="4 5">DSM 44666</strain>
    </source>
</reference>
<comment type="similarity">
    <text evidence="2">Belongs to the ROK (NagC/XylR) family.</text>
</comment>
<keyword evidence="4" id="KW-0418">Kinase</keyword>
<dbReference type="InterPro" id="IPR000600">
    <property type="entry name" value="ROK"/>
</dbReference>
<keyword evidence="3" id="KW-0119">Carbohydrate metabolism</keyword>
<evidence type="ECO:0000256" key="2">
    <source>
        <dbReference type="ARBA" id="ARBA00006479"/>
    </source>
</evidence>
<dbReference type="PANTHER" id="PTHR18964:SF149">
    <property type="entry name" value="BIFUNCTIONAL UDP-N-ACETYLGLUCOSAMINE 2-EPIMERASE_N-ACETYLMANNOSAMINE KINASE"/>
    <property type="match status" value="1"/>
</dbReference>
<keyword evidence="4" id="KW-0808">Transferase</keyword>
<dbReference type="Proteomes" id="UP000184476">
    <property type="component" value="Unassembled WGS sequence"/>
</dbReference>
<protein>
    <submittedName>
        <fullName evidence="4">Sugar kinase of the NBD/HSP70 family, may contain an N-terminal HTH domain</fullName>
    </submittedName>
</protein>
<dbReference type="GO" id="GO:0042732">
    <property type="term" value="P:D-xylose metabolic process"/>
    <property type="evidence" value="ECO:0007669"/>
    <property type="project" value="UniProtKB-KW"/>
</dbReference>
<evidence type="ECO:0000313" key="5">
    <source>
        <dbReference type="Proteomes" id="UP000184476"/>
    </source>
</evidence>
<dbReference type="Gene3D" id="1.10.10.10">
    <property type="entry name" value="Winged helix-like DNA-binding domain superfamily/Winged helix DNA-binding domain"/>
    <property type="match status" value="1"/>
</dbReference>
<sequence>MKSNVPNTLRVLNKTLVLNIIRQNYPLSRAQIAKKANLTRSTISEIVQELLDENMIYEKGVDHGGLGRKGVLLHYNEDYGYVIGVDLGGTKISLGLVDFNGNLKHQKTVPTFQVADNQVFIQMLVKEIETLILETNHDPKKLRALGVASPGIIDYQNGVVLEGSPNLPQWENLSLRQIMTKHFHVPVVIENDVRAGLIGEIWQGSCKNTQSAMLLSLGTGIGSALLIDGKIVRGSHNAAGEIGYMLFSKQDLEVDWSDRGGRFESLASGPSFAKLYAERNPTAMNLSTPEVFQLAQSGNETAKQVIDDIVEYICIAILNVITMINPEKVIITGGVARSGELFLDKLRERIQFHTLNRTNVEIQLSNLYELAAIYGISILALSSLEPSIQFVDVDIC</sequence>
<dbReference type="Pfam" id="PF00480">
    <property type="entry name" value="ROK"/>
    <property type="match status" value="1"/>
</dbReference>
<evidence type="ECO:0000256" key="3">
    <source>
        <dbReference type="ARBA" id="ARBA00022629"/>
    </source>
</evidence>
<name>A0A1M4TXR0_9BACL</name>
<dbReference type="InterPro" id="IPR036388">
    <property type="entry name" value="WH-like_DNA-bd_sf"/>
</dbReference>
<proteinExistence type="inferred from homology"/>
<dbReference type="GO" id="GO:0016301">
    <property type="term" value="F:kinase activity"/>
    <property type="evidence" value="ECO:0007669"/>
    <property type="project" value="UniProtKB-KW"/>
</dbReference>
<keyword evidence="5" id="KW-1185">Reference proteome</keyword>
<dbReference type="PANTHER" id="PTHR18964">
    <property type="entry name" value="ROK (REPRESSOR, ORF, KINASE) FAMILY"/>
    <property type="match status" value="1"/>
</dbReference>
<keyword evidence="3" id="KW-0859">Xylose metabolism</keyword>
<dbReference type="AlphaFoldDB" id="A0A1M4TXR0"/>
<comment type="function">
    <text evidence="1">Transcriptional repressor of xylose-utilizing enzymes.</text>
</comment>
<accession>A0A1M4TXR0</accession>
<dbReference type="Gene3D" id="3.30.420.40">
    <property type="match status" value="2"/>
</dbReference>
<dbReference type="EMBL" id="FQVL01000001">
    <property type="protein sequence ID" value="SHE49230.1"/>
    <property type="molecule type" value="Genomic_DNA"/>
</dbReference>
<evidence type="ECO:0000256" key="1">
    <source>
        <dbReference type="ARBA" id="ARBA00002486"/>
    </source>
</evidence>
<dbReference type="Pfam" id="PF13412">
    <property type="entry name" value="HTH_24"/>
    <property type="match status" value="1"/>
</dbReference>
<gene>
    <name evidence="4" type="ORF">SAMN05444392_101699</name>
</gene>
<dbReference type="OrthoDB" id="9796533at2"/>
<dbReference type="SUPFAM" id="SSF46785">
    <property type="entry name" value="Winged helix' DNA-binding domain"/>
    <property type="match status" value="1"/>
</dbReference>
<organism evidence="4 5">
    <name type="scientific">Seinonella peptonophila</name>
    <dbReference type="NCBI Taxonomy" id="112248"/>
    <lineage>
        <taxon>Bacteria</taxon>
        <taxon>Bacillati</taxon>
        <taxon>Bacillota</taxon>
        <taxon>Bacilli</taxon>
        <taxon>Bacillales</taxon>
        <taxon>Thermoactinomycetaceae</taxon>
        <taxon>Seinonella</taxon>
    </lineage>
</organism>
<evidence type="ECO:0000313" key="4">
    <source>
        <dbReference type="EMBL" id="SHE49230.1"/>
    </source>
</evidence>
<dbReference type="RefSeq" id="WP_073152005.1">
    <property type="nucleotide sequence ID" value="NZ_FQVL01000001.1"/>
</dbReference>
<dbReference type="STRING" id="112248.SAMN05444392_101699"/>